<evidence type="ECO:0000313" key="3">
    <source>
        <dbReference type="Proteomes" id="UP000269019"/>
    </source>
</evidence>
<protein>
    <recommendedName>
        <fullName evidence="4">Antitoxin</fullName>
    </recommendedName>
</protein>
<dbReference type="OrthoDB" id="3267972at2"/>
<accession>A0A3G6JDA8</accession>
<evidence type="ECO:0000313" key="2">
    <source>
        <dbReference type="EMBL" id="AZA14134.1"/>
    </source>
</evidence>
<sequence length="71" mass="7497">MGLGDMVNKAKDAVAANRDKIENEAGKLIDKKLDPSKADKVKGAVDKGLDSWVGPDNDEQAAPADHQNPAN</sequence>
<evidence type="ECO:0000256" key="1">
    <source>
        <dbReference type="SAM" id="MobiDB-lite"/>
    </source>
</evidence>
<organism evidence="2 3">
    <name type="scientific">Corynebacterium choanae</name>
    <dbReference type="NCBI Taxonomy" id="1862358"/>
    <lineage>
        <taxon>Bacteria</taxon>
        <taxon>Bacillati</taxon>
        <taxon>Actinomycetota</taxon>
        <taxon>Actinomycetes</taxon>
        <taxon>Mycobacteriales</taxon>
        <taxon>Corynebacteriaceae</taxon>
        <taxon>Corynebacterium</taxon>
    </lineage>
</organism>
<gene>
    <name evidence="2" type="ORF">CCHOA_08730</name>
</gene>
<dbReference type="EMBL" id="CP033896">
    <property type="protein sequence ID" value="AZA14134.1"/>
    <property type="molecule type" value="Genomic_DNA"/>
</dbReference>
<keyword evidence="3" id="KW-1185">Reference proteome</keyword>
<name>A0A3G6JDA8_9CORY</name>
<evidence type="ECO:0008006" key="4">
    <source>
        <dbReference type="Google" id="ProtNLM"/>
    </source>
</evidence>
<proteinExistence type="predicted"/>
<dbReference type="Proteomes" id="UP000269019">
    <property type="component" value="Chromosome"/>
</dbReference>
<dbReference type="AlphaFoldDB" id="A0A3G6JDA8"/>
<feature type="compositionally biased region" description="Basic and acidic residues" evidence="1">
    <location>
        <begin position="36"/>
        <end position="49"/>
    </location>
</feature>
<dbReference type="RefSeq" id="WP_123929106.1">
    <property type="nucleotide sequence ID" value="NZ_CP033896.1"/>
</dbReference>
<feature type="region of interest" description="Disordered" evidence="1">
    <location>
        <begin position="36"/>
        <end position="71"/>
    </location>
</feature>
<reference evidence="2 3" key="1">
    <citation type="submission" date="2018-11" db="EMBL/GenBank/DDBJ databases">
        <authorList>
            <person name="Kleinhagauer T."/>
            <person name="Glaeser S.P."/>
            <person name="Spergser J."/>
            <person name="Ruckert C."/>
            <person name="Kaempfer P."/>
            <person name="Busse H.-J."/>
        </authorList>
    </citation>
    <scope>NUCLEOTIDE SEQUENCE [LARGE SCALE GENOMIC DNA]</scope>
    <source>
        <strain evidence="2 3">200CH</strain>
    </source>
</reference>
<dbReference type="KEGG" id="ccho:CCHOA_08730"/>